<feature type="compositionally biased region" description="Polar residues" evidence="1">
    <location>
        <begin position="400"/>
        <end position="414"/>
    </location>
</feature>
<gene>
    <name evidence="2" type="ORF">ALC57_02826</name>
</gene>
<sequence length="421" mass="49838">MNRKPATWLMRHCKKIVKSDGVYLKCECCTENSYDVFFDDHNLMILHLYEKHHISELTKYRHRELLEECFDIKRLSQCEIGICHVGSCRRMTICHNSNAFPLLSHLVMYHTHREKFRKATSIEIGRQILMNYFILNTTAKCSFCWKYLPLEGLESDPAEILMSLSTHWNNHYKIAPDRPNKVSIQAELQKAEEKLKRRRSHDSEIKKSYSASKLLDNIEKKCVRPKLMRDYEMTYVSDFVGQCIICLENVVYSSGDYLIKNHWEMYHGPKSNIYKDVIQKREVRQVLNKYQIDGSMAKCFKCDAEMDLEENIKTKLIPLLLHWHTGFHSSLGIKRKKRQLKNLRQKLRIGDTVKNIEETWQNFIWQLLESQEERALNNPGPSTLRDDEIVRIRVTEQSKIRNTTTKNPSISTPPSKRRRRN</sequence>
<name>A0A195EIN7_9HYME</name>
<feature type="region of interest" description="Disordered" evidence="1">
    <location>
        <begin position="396"/>
        <end position="421"/>
    </location>
</feature>
<dbReference type="Proteomes" id="UP000078492">
    <property type="component" value="Unassembled WGS sequence"/>
</dbReference>
<accession>A0A195EIN7</accession>
<proteinExistence type="predicted"/>
<organism evidence="2 3">
    <name type="scientific">Trachymyrmex cornetzi</name>
    <dbReference type="NCBI Taxonomy" id="471704"/>
    <lineage>
        <taxon>Eukaryota</taxon>
        <taxon>Metazoa</taxon>
        <taxon>Ecdysozoa</taxon>
        <taxon>Arthropoda</taxon>
        <taxon>Hexapoda</taxon>
        <taxon>Insecta</taxon>
        <taxon>Pterygota</taxon>
        <taxon>Neoptera</taxon>
        <taxon>Endopterygota</taxon>
        <taxon>Hymenoptera</taxon>
        <taxon>Apocrita</taxon>
        <taxon>Aculeata</taxon>
        <taxon>Formicoidea</taxon>
        <taxon>Formicidae</taxon>
        <taxon>Myrmicinae</taxon>
        <taxon>Trachymyrmex</taxon>
    </lineage>
</organism>
<dbReference type="EMBL" id="KQ978881">
    <property type="protein sequence ID" value="KYN27762.1"/>
    <property type="molecule type" value="Genomic_DNA"/>
</dbReference>
<dbReference type="AlphaFoldDB" id="A0A195EIN7"/>
<protein>
    <submittedName>
        <fullName evidence="2">Uncharacterized protein</fullName>
    </submittedName>
</protein>
<keyword evidence="3" id="KW-1185">Reference proteome</keyword>
<evidence type="ECO:0000256" key="1">
    <source>
        <dbReference type="SAM" id="MobiDB-lite"/>
    </source>
</evidence>
<evidence type="ECO:0000313" key="3">
    <source>
        <dbReference type="Proteomes" id="UP000078492"/>
    </source>
</evidence>
<reference evidence="2 3" key="1">
    <citation type="submission" date="2015-09" db="EMBL/GenBank/DDBJ databases">
        <title>Trachymyrmex cornetzi WGS genome.</title>
        <authorList>
            <person name="Nygaard S."/>
            <person name="Hu H."/>
            <person name="Boomsma J."/>
            <person name="Zhang G."/>
        </authorList>
    </citation>
    <scope>NUCLEOTIDE SEQUENCE [LARGE SCALE GENOMIC DNA]</scope>
    <source>
        <strain evidence="2">Tcor2-1</strain>
        <tissue evidence="2">Whole body</tissue>
    </source>
</reference>
<evidence type="ECO:0000313" key="2">
    <source>
        <dbReference type="EMBL" id="KYN27762.1"/>
    </source>
</evidence>
<dbReference type="OrthoDB" id="7526236at2759"/>